<gene>
    <name evidence="1" type="ORF">C7373_101214</name>
</gene>
<proteinExistence type="predicted"/>
<name>A0A2U1CFM0_9FIRM</name>
<dbReference type="AlphaFoldDB" id="A0A2U1CFM0"/>
<dbReference type="EMBL" id="QEKK01000001">
    <property type="protein sequence ID" value="PVY59700.1"/>
    <property type="molecule type" value="Genomic_DNA"/>
</dbReference>
<dbReference type="OrthoDB" id="1957968at2"/>
<evidence type="ECO:0000313" key="2">
    <source>
        <dbReference type="Proteomes" id="UP000245778"/>
    </source>
</evidence>
<sequence>MEAKKNLCGMIPEELHARAVAEKEQLGLKTLGEYVELILKEHFEGGGITMAETKTLAFKITEELDQRLKDFIAAEKKRGRKITQKEFVIGLIEQALAEYEAQNQPAEMTEA</sequence>
<dbReference type="RefSeq" id="WP_116721454.1">
    <property type="nucleotide sequence ID" value="NZ_CP011524.1"/>
</dbReference>
<evidence type="ECO:0000313" key="1">
    <source>
        <dbReference type="EMBL" id="PVY59700.1"/>
    </source>
</evidence>
<comment type="caution">
    <text evidence="1">The sequence shown here is derived from an EMBL/GenBank/DDBJ whole genome shotgun (WGS) entry which is preliminary data.</text>
</comment>
<organism evidence="1 2">
    <name type="scientific">Intestinimonas butyriciproducens</name>
    <dbReference type="NCBI Taxonomy" id="1297617"/>
    <lineage>
        <taxon>Bacteria</taxon>
        <taxon>Bacillati</taxon>
        <taxon>Bacillota</taxon>
        <taxon>Clostridia</taxon>
        <taxon>Eubacteriales</taxon>
        <taxon>Intestinimonas</taxon>
    </lineage>
</organism>
<accession>A0A2U1CFM0</accession>
<protein>
    <submittedName>
        <fullName evidence="1">Uncharacterized protein</fullName>
    </submittedName>
</protein>
<dbReference type="Proteomes" id="UP000245778">
    <property type="component" value="Unassembled WGS sequence"/>
</dbReference>
<reference evidence="1 2" key="1">
    <citation type="submission" date="2018-04" db="EMBL/GenBank/DDBJ databases">
        <title>Genomic Encyclopedia of Type Strains, Phase IV (KMG-IV): sequencing the most valuable type-strain genomes for metagenomic binning, comparative biology and taxonomic classification.</title>
        <authorList>
            <person name="Goeker M."/>
        </authorList>
    </citation>
    <scope>NUCLEOTIDE SEQUENCE [LARGE SCALE GENOMIC DNA]</scope>
    <source>
        <strain evidence="1 2">DSM 26588</strain>
    </source>
</reference>
<dbReference type="GeneID" id="93228053"/>